<feature type="signal peptide" evidence="5">
    <location>
        <begin position="1"/>
        <end position="19"/>
    </location>
</feature>
<dbReference type="EMBL" id="QREG01000009">
    <property type="protein sequence ID" value="RED98937.1"/>
    <property type="molecule type" value="Genomic_DNA"/>
</dbReference>
<dbReference type="InterPro" id="IPR008969">
    <property type="entry name" value="CarboxyPept-like_regulatory"/>
</dbReference>
<dbReference type="OrthoDB" id="1490539at2"/>
<organism evidence="7 8">
    <name type="scientific">Marinoscillum furvescens DSM 4134</name>
    <dbReference type="NCBI Taxonomy" id="1122208"/>
    <lineage>
        <taxon>Bacteria</taxon>
        <taxon>Pseudomonadati</taxon>
        <taxon>Bacteroidota</taxon>
        <taxon>Cytophagia</taxon>
        <taxon>Cytophagales</taxon>
        <taxon>Reichenbachiellaceae</taxon>
        <taxon>Marinoscillum</taxon>
    </lineage>
</organism>
<dbReference type="InterPro" id="IPR006665">
    <property type="entry name" value="OmpA-like"/>
</dbReference>
<feature type="domain" description="OmpA-like" evidence="6">
    <location>
        <begin position="113"/>
        <end position="229"/>
    </location>
</feature>
<comment type="subcellular location">
    <subcellularLocation>
        <location evidence="1">Cell outer membrane</location>
    </subcellularLocation>
</comment>
<dbReference type="InterPro" id="IPR050330">
    <property type="entry name" value="Bact_OuterMem_StrucFunc"/>
</dbReference>
<keyword evidence="5" id="KW-0732">Signal</keyword>
<dbReference type="Proteomes" id="UP000256779">
    <property type="component" value="Unassembled WGS sequence"/>
</dbReference>
<evidence type="ECO:0000313" key="8">
    <source>
        <dbReference type="Proteomes" id="UP000256779"/>
    </source>
</evidence>
<dbReference type="RefSeq" id="WP_115868239.1">
    <property type="nucleotide sequence ID" value="NZ_QREG01000009.1"/>
</dbReference>
<dbReference type="Gene3D" id="3.30.1330.60">
    <property type="entry name" value="OmpA-like domain"/>
    <property type="match status" value="1"/>
</dbReference>
<evidence type="ECO:0000256" key="3">
    <source>
        <dbReference type="ARBA" id="ARBA00023237"/>
    </source>
</evidence>
<dbReference type="SUPFAM" id="SSF49464">
    <property type="entry name" value="Carboxypeptidase regulatory domain-like"/>
    <property type="match status" value="1"/>
</dbReference>
<dbReference type="Pfam" id="PF00691">
    <property type="entry name" value="OmpA"/>
    <property type="match status" value="1"/>
</dbReference>
<dbReference type="AlphaFoldDB" id="A0A3D9L4T2"/>
<evidence type="ECO:0000259" key="6">
    <source>
        <dbReference type="PROSITE" id="PS51123"/>
    </source>
</evidence>
<keyword evidence="2 4" id="KW-0472">Membrane</keyword>
<dbReference type="CDD" id="cd07185">
    <property type="entry name" value="OmpA_C-like"/>
    <property type="match status" value="1"/>
</dbReference>
<evidence type="ECO:0000256" key="1">
    <source>
        <dbReference type="ARBA" id="ARBA00004442"/>
    </source>
</evidence>
<evidence type="ECO:0000256" key="5">
    <source>
        <dbReference type="SAM" id="SignalP"/>
    </source>
</evidence>
<accession>A0A3D9L4T2</accession>
<evidence type="ECO:0000256" key="2">
    <source>
        <dbReference type="ARBA" id="ARBA00023136"/>
    </source>
</evidence>
<gene>
    <name evidence="7" type="ORF">C7460_109129</name>
</gene>
<evidence type="ECO:0000313" key="7">
    <source>
        <dbReference type="EMBL" id="RED98937.1"/>
    </source>
</evidence>
<protein>
    <submittedName>
        <fullName evidence="7">Outer membrane protein OmpA-like peptidoglycan-associated protein</fullName>
    </submittedName>
</protein>
<dbReference type="InterPro" id="IPR006664">
    <property type="entry name" value="OMP_bac"/>
</dbReference>
<feature type="chain" id="PRO_5017754334" evidence="5">
    <location>
        <begin position="20"/>
        <end position="229"/>
    </location>
</feature>
<name>A0A3D9L4T2_MARFU</name>
<keyword evidence="3" id="KW-0998">Cell outer membrane</keyword>
<evidence type="ECO:0000256" key="4">
    <source>
        <dbReference type="PROSITE-ProRule" id="PRU00473"/>
    </source>
</evidence>
<dbReference type="PRINTS" id="PR01021">
    <property type="entry name" value="OMPADOMAIN"/>
</dbReference>
<dbReference type="SUPFAM" id="SSF103088">
    <property type="entry name" value="OmpA-like"/>
    <property type="match status" value="1"/>
</dbReference>
<sequence>MPKAFFSLFLMAITFVALGQGAADFVQVSGQVLSAKDSSAVSAKILYEKLPYYDDMGIANSDNSGNFQFFLLRETGYNFRITKSGFQDYTGEVKIVDEDKDGTMALNFYIEPEEEPDLITLDNLIFNRGSDVITSSSYAGLDELVAYLDERPNIVIQLEGHTDFAGNAEANMRLSQARVDAVKEYLVKQGVKKNRVFTKAFGGTQPLFTERTDEAKTKNRRVEVRIIRR</sequence>
<dbReference type="GO" id="GO:0009279">
    <property type="term" value="C:cell outer membrane"/>
    <property type="evidence" value="ECO:0007669"/>
    <property type="project" value="UniProtKB-SubCell"/>
</dbReference>
<dbReference type="Gene3D" id="2.60.40.1120">
    <property type="entry name" value="Carboxypeptidase-like, regulatory domain"/>
    <property type="match status" value="1"/>
</dbReference>
<dbReference type="PROSITE" id="PS51123">
    <property type="entry name" value="OMPA_2"/>
    <property type="match status" value="1"/>
</dbReference>
<dbReference type="InterPro" id="IPR036737">
    <property type="entry name" value="OmpA-like_sf"/>
</dbReference>
<dbReference type="PANTHER" id="PTHR30329">
    <property type="entry name" value="STATOR ELEMENT OF FLAGELLAR MOTOR COMPLEX"/>
    <property type="match status" value="1"/>
</dbReference>
<proteinExistence type="predicted"/>
<comment type="caution">
    <text evidence="7">The sequence shown here is derived from an EMBL/GenBank/DDBJ whole genome shotgun (WGS) entry which is preliminary data.</text>
</comment>
<keyword evidence="8" id="KW-1185">Reference proteome</keyword>
<dbReference type="PANTHER" id="PTHR30329:SF21">
    <property type="entry name" value="LIPOPROTEIN YIAD-RELATED"/>
    <property type="match status" value="1"/>
</dbReference>
<reference evidence="7 8" key="1">
    <citation type="submission" date="2018-07" db="EMBL/GenBank/DDBJ databases">
        <title>Genomic Encyclopedia of Type Strains, Phase IV (KMG-IV): sequencing the most valuable type-strain genomes for metagenomic binning, comparative biology and taxonomic classification.</title>
        <authorList>
            <person name="Goeker M."/>
        </authorList>
    </citation>
    <scope>NUCLEOTIDE SEQUENCE [LARGE SCALE GENOMIC DNA]</scope>
    <source>
        <strain evidence="7 8">DSM 4134</strain>
    </source>
</reference>